<dbReference type="EMBL" id="WUMK01000001">
    <property type="protein sequence ID" value="MXN44389.1"/>
    <property type="molecule type" value="Genomic_DNA"/>
</dbReference>
<accession>A0A6N8S5T8</accession>
<protein>
    <submittedName>
        <fullName evidence="2">Uncharacterized protein</fullName>
    </submittedName>
</protein>
<evidence type="ECO:0000256" key="1">
    <source>
        <dbReference type="SAM" id="Phobius"/>
    </source>
</evidence>
<name>A0A6N8S5T8_9HYPH</name>
<keyword evidence="3" id="KW-1185">Reference proteome</keyword>
<keyword evidence="1" id="KW-0812">Transmembrane</keyword>
<evidence type="ECO:0000313" key="2">
    <source>
        <dbReference type="EMBL" id="MXN44389.1"/>
    </source>
</evidence>
<proteinExistence type="predicted"/>
<reference evidence="2 3" key="1">
    <citation type="submission" date="2019-12" db="EMBL/GenBank/DDBJ databases">
        <title>Shinella kummerowiae sp. nov., a symbiotic bacterium isolated from root nodules of the herbal legume Kummerowia stipulacea.</title>
        <authorList>
            <person name="Gao J."/>
        </authorList>
    </citation>
    <scope>NUCLEOTIDE SEQUENCE [LARGE SCALE GENOMIC DNA]</scope>
    <source>
        <strain evidence="2 3">CCBAU 25048</strain>
    </source>
</reference>
<dbReference type="Proteomes" id="UP000435802">
    <property type="component" value="Unassembled WGS sequence"/>
</dbReference>
<keyword evidence="1" id="KW-0472">Membrane</keyword>
<evidence type="ECO:0000313" key="3">
    <source>
        <dbReference type="Proteomes" id="UP000435802"/>
    </source>
</evidence>
<gene>
    <name evidence="2" type="ORF">GR138_04245</name>
</gene>
<sequence length="216" mass="23472">MSQEHSDDKVKIWLNQITRWPIVAGMIVSATALGGAVTLYDSIKNAAERASSLLSVPEVVGIAVSTRATGMSELYRIGQTSGLGRWTFKPNDVQVGSKTAILTFTLSNPLNEGIVLTEVIYDVSEIQKHQMRGTASGPLTPLTTYVHDIEHRIGSQRKKLSPPFVIDGKSSASFDIQIISSAADYVANFELKMGFVSQEYITITPNFGLTLPKGQI</sequence>
<comment type="caution">
    <text evidence="2">The sequence shown here is derived from an EMBL/GenBank/DDBJ whole genome shotgun (WGS) entry which is preliminary data.</text>
</comment>
<dbReference type="RefSeq" id="WP_160857334.1">
    <property type="nucleotide sequence ID" value="NZ_WUMK01000001.1"/>
</dbReference>
<dbReference type="AlphaFoldDB" id="A0A6N8S5T8"/>
<keyword evidence="1" id="KW-1133">Transmembrane helix</keyword>
<organism evidence="2 3">
    <name type="scientific">Shinella kummerowiae</name>
    <dbReference type="NCBI Taxonomy" id="417745"/>
    <lineage>
        <taxon>Bacteria</taxon>
        <taxon>Pseudomonadati</taxon>
        <taxon>Pseudomonadota</taxon>
        <taxon>Alphaproteobacteria</taxon>
        <taxon>Hyphomicrobiales</taxon>
        <taxon>Rhizobiaceae</taxon>
        <taxon>Shinella</taxon>
    </lineage>
</organism>
<feature type="transmembrane region" description="Helical" evidence="1">
    <location>
        <begin position="20"/>
        <end position="40"/>
    </location>
</feature>